<dbReference type="PANTHER" id="PTHR32089">
    <property type="entry name" value="METHYL-ACCEPTING CHEMOTAXIS PROTEIN MCPB"/>
    <property type="match status" value="1"/>
</dbReference>
<evidence type="ECO:0000256" key="2">
    <source>
        <dbReference type="PROSITE-ProRule" id="PRU00284"/>
    </source>
</evidence>
<organism evidence="5 6">
    <name type="scientific">Candidatus Magnetobacterium casense</name>
    <dbReference type="NCBI Taxonomy" id="1455061"/>
    <lineage>
        <taxon>Bacteria</taxon>
        <taxon>Pseudomonadati</taxon>
        <taxon>Nitrospirota</taxon>
        <taxon>Thermodesulfovibrionia</taxon>
        <taxon>Thermodesulfovibrionales</taxon>
        <taxon>Candidatus Magnetobacteriaceae</taxon>
        <taxon>Candidatus Magnetobacterium</taxon>
    </lineage>
</organism>
<feature type="transmembrane region" description="Helical" evidence="3">
    <location>
        <begin position="45"/>
        <end position="63"/>
    </location>
</feature>
<accession>A0ABS6S286</accession>
<evidence type="ECO:0000256" key="3">
    <source>
        <dbReference type="SAM" id="Phobius"/>
    </source>
</evidence>
<dbReference type="SMART" id="SM00283">
    <property type="entry name" value="MA"/>
    <property type="match status" value="1"/>
</dbReference>
<evidence type="ECO:0000256" key="1">
    <source>
        <dbReference type="ARBA" id="ARBA00023224"/>
    </source>
</evidence>
<protein>
    <recommendedName>
        <fullName evidence="4">Methyl-accepting transducer domain-containing protein</fullName>
    </recommendedName>
</protein>
<keyword evidence="3" id="KW-0472">Membrane</keyword>
<dbReference type="InterPro" id="IPR004089">
    <property type="entry name" value="MCPsignal_dom"/>
</dbReference>
<feature type="domain" description="Methyl-accepting transducer" evidence="4">
    <location>
        <begin position="113"/>
        <end position="273"/>
    </location>
</feature>
<proteinExistence type="predicted"/>
<dbReference type="Proteomes" id="UP001196980">
    <property type="component" value="Unassembled WGS sequence"/>
</dbReference>
<evidence type="ECO:0000313" key="5">
    <source>
        <dbReference type="EMBL" id="MBV6342921.1"/>
    </source>
</evidence>
<feature type="transmembrane region" description="Helical" evidence="3">
    <location>
        <begin position="17"/>
        <end position="36"/>
    </location>
</feature>
<dbReference type="PANTHER" id="PTHR32089:SF112">
    <property type="entry name" value="LYSOZYME-LIKE PROTEIN-RELATED"/>
    <property type="match status" value="1"/>
</dbReference>
<dbReference type="EMBL" id="JABXWD010000381">
    <property type="protein sequence ID" value="MBV6342921.1"/>
    <property type="molecule type" value="Genomic_DNA"/>
</dbReference>
<dbReference type="PROSITE" id="PS50111">
    <property type="entry name" value="CHEMOTAXIS_TRANSDUC_2"/>
    <property type="match status" value="1"/>
</dbReference>
<feature type="non-terminal residue" evidence="5">
    <location>
        <position position="328"/>
    </location>
</feature>
<keyword evidence="3" id="KW-0812">Transmembrane</keyword>
<comment type="caution">
    <text evidence="5">The sequence shown here is derived from an EMBL/GenBank/DDBJ whole genome shotgun (WGS) entry which is preliminary data.</text>
</comment>
<gene>
    <name evidence="5" type="ORF">HWQ67_15165</name>
</gene>
<evidence type="ECO:0000259" key="4">
    <source>
        <dbReference type="PROSITE" id="PS50111"/>
    </source>
</evidence>
<evidence type="ECO:0000313" key="6">
    <source>
        <dbReference type="Proteomes" id="UP001196980"/>
    </source>
</evidence>
<name>A0ABS6S286_9BACT</name>
<keyword evidence="1 2" id="KW-0807">Transducer</keyword>
<dbReference type="Gene3D" id="1.10.287.950">
    <property type="entry name" value="Methyl-accepting chemotaxis protein"/>
    <property type="match status" value="1"/>
</dbReference>
<keyword evidence="6" id="KW-1185">Reference proteome</keyword>
<keyword evidence="3" id="KW-1133">Transmembrane helix</keyword>
<dbReference type="Pfam" id="PF00015">
    <property type="entry name" value="MCPsignal"/>
    <property type="match status" value="1"/>
</dbReference>
<dbReference type="SUPFAM" id="SSF58104">
    <property type="entry name" value="Methyl-accepting chemotaxis protein (MCP) signaling domain"/>
    <property type="match status" value="1"/>
</dbReference>
<reference evidence="5 6" key="1">
    <citation type="journal article" date="2020" name="J Geophys Res Biogeosci">
        <title>Magnetotaxis as an Adaptation to Enable Bacterial Shuttling of Microbial Sulfur and Sulfur Cycling Across Aquatic Oxic#Anoxic Interfaces.</title>
        <authorList>
            <person name="Li J."/>
            <person name="Liu P."/>
            <person name="Wang J."/>
            <person name="Roberts A.P."/>
            <person name="Pan Y."/>
        </authorList>
    </citation>
    <scope>NUCLEOTIDE SEQUENCE [LARGE SCALE GENOMIC DNA]</scope>
    <source>
        <strain evidence="5 6">MYR-1_YQ</strain>
    </source>
</reference>
<sequence length="328" mass="35972">MGTNDLYFFERGTLGRLYSGVAFVLIVLASVGEYFLTDKGFTLEFFVRVGGAVLAIALLYVLTLKKAGRSPAQLSDSDRQVILTMCYKDGVDQKRNKTILAFCDLLSKFNKLTSAHLANVVEETETAAHGIIRKLKETDGSMSELVSTLTSLHDKSESLARQSNTTIEKNEETSTVLYNYIEKRLVELDKDGHIVEELVKSANNMQAMVQLMKDISDQTNLLALNAAIEAARAGESGRGFAVVADEVRKLSAHSEKAAIEIGSAIAAMAKQIQGNFAVKLDKKHQHDEADFLKSIEGQLMNMGEGYKLVNNLNTQILQRVGSSSKIIS</sequence>